<sequence>MSSTHLTIPHDWQPRPHQRRLYAAFGHGKPCRRGCAVWHRRAGKDSVALNLTARDMFRRVGTYWHLFPEQAQARRAVWNGIDGAGRRIIDQVFPASIRTRTSAQEMLIETVNGSVWQMAGSDNFDSLVGSNPVGVVFSEWSLANPEAWDYLRPILVENDGWALFIYTPRGHNHAYGTYARALEAEGWFCERLTVEDTGLILPDQIEEERRAGMSEGKIRQEFYCSFEAETDDQLISHELVAGAMARKVRPERFEEKVIGVDVARFGDDKSAICFRHGRDGNAVPYERHAGLDTMQLAARVGDWILRWRPDTVFVDDGGVGGGVVDRLHQLGFREVRGVNFGGRSDAARTGERAANKRTEMWLSLRAWLERGALPRDDLLSTEMTAPMYRYDAANALMLERKDDMKKRGIPSPDVADAFALTFAYPVRAALEEDDDALDQARHAGGRDPVTGY</sequence>
<dbReference type="InterPro" id="IPR027417">
    <property type="entry name" value="P-loop_NTPase"/>
</dbReference>
<protein>
    <recommendedName>
        <fullName evidence="3">Terminase large subunit gp17-like C-terminal domain-containing protein</fullName>
    </recommendedName>
</protein>
<reference evidence="2" key="1">
    <citation type="submission" date="2018-03" db="EMBL/GenBank/DDBJ databases">
        <authorList>
            <person name="Rodrigo-Torres L."/>
            <person name="Arahal R. D."/>
            <person name="Lucena T."/>
        </authorList>
    </citation>
    <scope>NUCLEOTIDE SEQUENCE [LARGE SCALE GENOMIC DNA]</scope>
    <source>
        <strain evidence="2">CECT 8504</strain>
    </source>
</reference>
<gene>
    <name evidence="1" type="ORF">PAA8504_02883</name>
</gene>
<dbReference type="AlphaFoldDB" id="A0A2R8BY10"/>
<keyword evidence="2" id="KW-1185">Reference proteome</keyword>
<proteinExistence type="predicted"/>
<accession>A0A2R8BY10</accession>
<dbReference type="Proteomes" id="UP000244912">
    <property type="component" value="Unassembled WGS sequence"/>
</dbReference>
<organism evidence="1 2">
    <name type="scientific">Palleronia abyssalis</name>
    <dbReference type="NCBI Taxonomy" id="1501240"/>
    <lineage>
        <taxon>Bacteria</taxon>
        <taxon>Pseudomonadati</taxon>
        <taxon>Pseudomonadota</taxon>
        <taxon>Alphaproteobacteria</taxon>
        <taxon>Rhodobacterales</taxon>
        <taxon>Roseobacteraceae</taxon>
        <taxon>Palleronia</taxon>
    </lineage>
</organism>
<dbReference type="Gene3D" id="3.40.50.300">
    <property type="entry name" value="P-loop containing nucleotide triphosphate hydrolases"/>
    <property type="match status" value="1"/>
</dbReference>
<dbReference type="Gene3D" id="3.30.420.240">
    <property type="match status" value="1"/>
</dbReference>
<dbReference type="OrthoDB" id="479677at2"/>
<evidence type="ECO:0000313" key="1">
    <source>
        <dbReference type="EMBL" id="SPJ25040.1"/>
    </source>
</evidence>
<dbReference type="RefSeq" id="WP_108894855.1">
    <property type="nucleotide sequence ID" value="NZ_ONZF01000007.1"/>
</dbReference>
<evidence type="ECO:0008006" key="3">
    <source>
        <dbReference type="Google" id="ProtNLM"/>
    </source>
</evidence>
<dbReference type="EMBL" id="ONZF01000007">
    <property type="protein sequence ID" value="SPJ25040.1"/>
    <property type="molecule type" value="Genomic_DNA"/>
</dbReference>
<evidence type="ECO:0000313" key="2">
    <source>
        <dbReference type="Proteomes" id="UP000244912"/>
    </source>
</evidence>
<name>A0A2R8BY10_9RHOB</name>